<dbReference type="Proteomes" id="UP000266723">
    <property type="component" value="Unassembled WGS sequence"/>
</dbReference>
<accession>A0ABQ7AWE1</accession>
<evidence type="ECO:0000313" key="2">
    <source>
        <dbReference type="Proteomes" id="UP000266723"/>
    </source>
</evidence>
<organism evidence="1 2">
    <name type="scientific">Brassica cretica</name>
    <name type="common">Mustard</name>
    <dbReference type="NCBI Taxonomy" id="69181"/>
    <lineage>
        <taxon>Eukaryota</taxon>
        <taxon>Viridiplantae</taxon>
        <taxon>Streptophyta</taxon>
        <taxon>Embryophyta</taxon>
        <taxon>Tracheophyta</taxon>
        <taxon>Spermatophyta</taxon>
        <taxon>Magnoliopsida</taxon>
        <taxon>eudicotyledons</taxon>
        <taxon>Gunneridae</taxon>
        <taxon>Pentapetalae</taxon>
        <taxon>rosids</taxon>
        <taxon>malvids</taxon>
        <taxon>Brassicales</taxon>
        <taxon>Brassicaceae</taxon>
        <taxon>Brassiceae</taxon>
        <taxon>Brassica</taxon>
    </lineage>
</organism>
<reference evidence="1 2" key="1">
    <citation type="journal article" date="2020" name="BMC Genomics">
        <title>Intraspecific diversification of the crop wild relative Brassica cretica Lam. using demographic model selection.</title>
        <authorList>
            <person name="Kioukis A."/>
            <person name="Michalopoulou V.A."/>
            <person name="Briers L."/>
            <person name="Pirintsos S."/>
            <person name="Studholme D.J."/>
            <person name="Pavlidis P."/>
            <person name="Sarris P.F."/>
        </authorList>
    </citation>
    <scope>NUCLEOTIDE SEQUENCE [LARGE SCALE GENOMIC DNA]</scope>
    <source>
        <strain evidence="2">cv. PFS-1207/04</strain>
    </source>
</reference>
<evidence type="ECO:0000313" key="1">
    <source>
        <dbReference type="EMBL" id="KAF3518476.1"/>
    </source>
</evidence>
<dbReference type="EMBL" id="QGKV02001556">
    <property type="protein sequence ID" value="KAF3518476.1"/>
    <property type="molecule type" value="Genomic_DNA"/>
</dbReference>
<keyword evidence="2" id="KW-1185">Reference proteome</keyword>
<protein>
    <recommendedName>
        <fullName evidence="3">Protein kinase domain-containing protein</fullName>
    </recommendedName>
</protein>
<comment type="caution">
    <text evidence="1">The sequence shown here is derived from an EMBL/GenBank/DDBJ whole genome shotgun (WGS) entry which is preliminary data.</text>
</comment>
<proteinExistence type="predicted"/>
<gene>
    <name evidence="1" type="ORF">DY000_02059576</name>
</gene>
<sequence>MISLVFHRYIPRKFVGIFRGSHFPSECPSELRCFLVVPDRTGSHNFRGEDGEMDDSSTTVSNISSPVYSSGSVITSWLKGELLGRGSFGPVYEGISG</sequence>
<evidence type="ECO:0008006" key="3">
    <source>
        <dbReference type="Google" id="ProtNLM"/>
    </source>
</evidence>
<name>A0ABQ7AWE1_BRACR</name>